<proteinExistence type="predicted"/>
<name>A0A0C2WHA8_AMAMK</name>
<protein>
    <submittedName>
        <fullName evidence="1">Uncharacterized protein</fullName>
    </submittedName>
</protein>
<dbReference type="Proteomes" id="UP000054549">
    <property type="component" value="Unassembled WGS sequence"/>
</dbReference>
<keyword evidence="2" id="KW-1185">Reference proteome</keyword>
<accession>A0A0C2WHA8</accession>
<dbReference type="AlphaFoldDB" id="A0A0C2WHA8"/>
<organism evidence="1 2">
    <name type="scientific">Amanita muscaria (strain Koide BX008)</name>
    <dbReference type="NCBI Taxonomy" id="946122"/>
    <lineage>
        <taxon>Eukaryota</taxon>
        <taxon>Fungi</taxon>
        <taxon>Dikarya</taxon>
        <taxon>Basidiomycota</taxon>
        <taxon>Agaricomycotina</taxon>
        <taxon>Agaricomycetes</taxon>
        <taxon>Agaricomycetidae</taxon>
        <taxon>Agaricales</taxon>
        <taxon>Pluteineae</taxon>
        <taxon>Amanitaceae</taxon>
        <taxon>Amanita</taxon>
    </lineage>
</organism>
<evidence type="ECO:0000313" key="2">
    <source>
        <dbReference type="Proteomes" id="UP000054549"/>
    </source>
</evidence>
<sequence length="76" mass="8442">MSSDVQMTGLVVPGLAACTRPDHPSWPSRCCFLIRGRRYTRSPAANPSDIAHWGVIWELGLRLPRSTFPNFQGACQ</sequence>
<evidence type="ECO:0000313" key="1">
    <source>
        <dbReference type="EMBL" id="KIL60872.1"/>
    </source>
</evidence>
<dbReference type="HOGENOM" id="CLU_2654007_0_0_1"/>
<reference evidence="1 2" key="1">
    <citation type="submission" date="2014-04" db="EMBL/GenBank/DDBJ databases">
        <title>Evolutionary Origins and Diversification of the Mycorrhizal Mutualists.</title>
        <authorList>
            <consortium name="DOE Joint Genome Institute"/>
            <consortium name="Mycorrhizal Genomics Consortium"/>
            <person name="Kohler A."/>
            <person name="Kuo A."/>
            <person name="Nagy L.G."/>
            <person name="Floudas D."/>
            <person name="Copeland A."/>
            <person name="Barry K.W."/>
            <person name="Cichocki N."/>
            <person name="Veneault-Fourrey C."/>
            <person name="LaButti K."/>
            <person name="Lindquist E.A."/>
            <person name="Lipzen A."/>
            <person name="Lundell T."/>
            <person name="Morin E."/>
            <person name="Murat C."/>
            <person name="Riley R."/>
            <person name="Ohm R."/>
            <person name="Sun H."/>
            <person name="Tunlid A."/>
            <person name="Henrissat B."/>
            <person name="Grigoriev I.V."/>
            <person name="Hibbett D.S."/>
            <person name="Martin F."/>
        </authorList>
    </citation>
    <scope>NUCLEOTIDE SEQUENCE [LARGE SCALE GENOMIC DNA]</scope>
    <source>
        <strain evidence="1 2">Koide BX008</strain>
    </source>
</reference>
<dbReference type="EMBL" id="KN818292">
    <property type="protein sequence ID" value="KIL60872.1"/>
    <property type="molecule type" value="Genomic_DNA"/>
</dbReference>
<gene>
    <name evidence="1" type="ORF">M378DRAFT_167694</name>
</gene>
<dbReference type="InParanoid" id="A0A0C2WHA8"/>